<feature type="transmembrane region" description="Helical" evidence="6">
    <location>
        <begin position="89"/>
        <end position="107"/>
    </location>
</feature>
<gene>
    <name evidence="7" type="ORF">B6F84_09230</name>
</gene>
<dbReference type="Proteomes" id="UP000193404">
    <property type="component" value="Chromosome"/>
</dbReference>
<feature type="transmembrane region" description="Helical" evidence="6">
    <location>
        <begin position="339"/>
        <end position="360"/>
    </location>
</feature>
<feature type="transmembrane region" description="Helical" evidence="6">
    <location>
        <begin position="281"/>
        <end position="304"/>
    </location>
</feature>
<sequence length="399" mass="43900">MWRKWNTTSRKMKFMMLFGPAWLVMMADMDASSVIGAAQVGATFKYGFVWIMLLLIVPLYIIQEVSGRIGIVTNKGLGEIIRENYSKKISVLMALPMALTDAVTYIIEYLGIAIGLEVIGLPIYLTIPIIYIIHLSVVIKQKYLKAEKILLGISALLIIGLLLTLIFRGIQPYSPVYISFTPNYLFLLAATVGAVIMPFMLFFQASATAIKSKEVKWTFKDLGIKYVRRETLVGAIVTEILMAIVEMAFSGISKASDPSTFASASDLARVMNPIAGPYSPYIFGIGLISAGFLALIVISLGSAWGVAEALGIKNFNLIYIIESIPAVIATLIVPPGDLISLVLDLLVFFVFALIGPVIILGIISRNRKIMGEYYTRNLRYIAYWISTALMLLLGILAII</sequence>
<dbReference type="RefSeq" id="WP_148691968.1">
    <property type="nucleotide sequence ID" value="NZ_CP020477.1"/>
</dbReference>
<organism evidence="7 8">
    <name type="scientific">Acidianus manzaensis</name>
    <dbReference type="NCBI Taxonomy" id="282676"/>
    <lineage>
        <taxon>Archaea</taxon>
        <taxon>Thermoproteota</taxon>
        <taxon>Thermoprotei</taxon>
        <taxon>Sulfolobales</taxon>
        <taxon>Sulfolobaceae</taxon>
        <taxon>Acidianus</taxon>
    </lineage>
</organism>
<evidence type="ECO:0000256" key="2">
    <source>
        <dbReference type="ARBA" id="ARBA00022448"/>
    </source>
</evidence>
<feature type="transmembrane region" description="Helical" evidence="6">
    <location>
        <begin position="185"/>
        <end position="210"/>
    </location>
</feature>
<dbReference type="GO" id="GO:0005886">
    <property type="term" value="C:plasma membrane"/>
    <property type="evidence" value="ECO:0007669"/>
    <property type="project" value="TreeGrafter"/>
</dbReference>
<feature type="transmembrane region" description="Helical" evidence="6">
    <location>
        <begin position="113"/>
        <end position="137"/>
    </location>
</feature>
<dbReference type="KEGG" id="aman:B6F84_09230"/>
<dbReference type="EMBL" id="CP020477">
    <property type="protein sequence ID" value="ARM76184.1"/>
    <property type="molecule type" value="Genomic_DNA"/>
</dbReference>
<evidence type="ECO:0000313" key="7">
    <source>
        <dbReference type="EMBL" id="ARM76184.1"/>
    </source>
</evidence>
<dbReference type="PANTHER" id="PTHR11706:SF33">
    <property type="entry name" value="NATURAL RESISTANCE-ASSOCIATED MACROPHAGE PROTEIN 2"/>
    <property type="match status" value="1"/>
</dbReference>
<dbReference type="Pfam" id="PF01566">
    <property type="entry name" value="Nramp"/>
    <property type="match status" value="1"/>
</dbReference>
<dbReference type="GeneID" id="41591104"/>
<keyword evidence="5 6" id="KW-0472">Membrane</keyword>
<dbReference type="AlphaFoldDB" id="A0A1W6K163"/>
<dbReference type="GO" id="GO:0005384">
    <property type="term" value="F:manganese ion transmembrane transporter activity"/>
    <property type="evidence" value="ECO:0007669"/>
    <property type="project" value="TreeGrafter"/>
</dbReference>
<protein>
    <recommendedName>
        <fullName evidence="9">Manganese transporter</fullName>
    </recommendedName>
</protein>
<keyword evidence="8" id="KW-1185">Reference proteome</keyword>
<feature type="transmembrane region" description="Helical" evidence="6">
    <location>
        <begin position="316"/>
        <end position="333"/>
    </location>
</feature>
<comment type="subcellular location">
    <subcellularLocation>
        <location evidence="1">Membrane</location>
        <topology evidence="1">Multi-pass membrane protein</topology>
    </subcellularLocation>
</comment>
<dbReference type="STRING" id="282676.B6F84_09230"/>
<feature type="transmembrane region" description="Helical" evidence="6">
    <location>
        <begin position="231"/>
        <end position="252"/>
    </location>
</feature>
<evidence type="ECO:0000256" key="3">
    <source>
        <dbReference type="ARBA" id="ARBA00022692"/>
    </source>
</evidence>
<feature type="transmembrane region" description="Helical" evidence="6">
    <location>
        <begin position="46"/>
        <end position="62"/>
    </location>
</feature>
<dbReference type="PANTHER" id="PTHR11706">
    <property type="entry name" value="SOLUTE CARRIER PROTEIN FAMILY 11 MEMBER"/>
    <property type="match status" value="1"/>
</dbReference>
<proteinExistence type="predicted"/>
<evidence type="ECO:0000256" key="5">
    <source>
        <dbReference type="ARBA" id="ARBA00023136"/>
    </source>
</evidence>
<dbReference type="GO" id="GO:0015086">
    <property type="term" value="F:cadmium ion transmembrane transporter activity"/>
    <property type="evidence" value="ECO:0007669"/>
    <property type="project" value="TreeGrafter"/>
</dbReference>
<keyword evidence="3 6" id="KW-0812">Transmembrane</keyword>
<dbReference type="InterPro" id="IPR001046">
    <property type="entry name" value="NRAMP_fam"/>
</dbReference>
<evidence type="ECO:0000313" key="8">
    <source>
        <dbReference type="Proteomes" id="UP000193404"/>
    </source>
</evidence>
<feature type="transmembrane region" description="Helical" evidence="6">
    <location>
        <begin position="149"/>
        <end position="170"/>
    </location>
</feature>
<dbReference type="OrthoDB" id="211791at2157"/>
<accession>A0A1W6K163</accession>
<dbReference type="GO" id="GO:0034755">
    <property type="term" value="P:iron ion transmembrane transport"/>
    <property type="evidence" value="ECO:0007669"/>
    <property type="project" value="TreeGrafter"/>
</dbReference>
<keyword evidence="2" id="KW-0813">Transport</keyword>
<evidence type="ECO:0000256" key="6">
    <source>
        <dbReference type="SAM" id="Phobius"/>
    </source>
</evidence>
<evidence type="ECO:0008006" key="9">
    <source>
        <dbReference type="Google" id="ProtNLM"/>
    </source>
</evidence>
<evidence type="ECO:0000256" key="1">
    <source>
        <dbReference type="ARBA" id="ARBA00004141"/>
    </source>
</evidence>
<feature type="transmembrane region" description="Helical" evidence="6">
    <location>
        <begin position="380"/>
        <end position="398"/>
    </location>
</feature>
<keyword evidence="4 6" id="KW-1133">Transmembrane helix</keyword>
<evidence type="ECO:0000256" key="4">
    <source>
        <dbReference type="ARBA" id="ARBA00022989"/>
    </source>
</evidence>
<reference evidence="7 8" key="1">
    <citation type="submission" date="2017-03" db="EMBL/GenBank/DDBJ databases">
        <title>Sulfur activation and transportation mechanism of thermophilic Archaea Acidianus manzaensis YN-25.</title>
        <authorList>
            <person name="Ma Y."/>
            <person name="Yang Y."/>
            <person name="Xia J."/>
        </authorList>
    </citation>
    <scope>NUCLEOTIDE SEQUENCE [LARGE SCALE GENOMIC DNA]</scope>
    <source>
        <strain evidence="7 8">YN-25</strain>
    </source>
</reference>
<name>A0A1W6K163_9CREN</name>